<proteinExistence type="predicted"/>
<dbReference type="AlphaFoldDB" id="A0A5M5C6Y3"/>
<accession>A0A5M5C6Y3</accession>
<dbReference type="Proteomes" id="UP000323717">
    <property type="component" value="Unassembled WGS sequence"/>
</dbReference>
<gene>
    <name evidence="1" type="ORF">F3D71_09190</name>
</gene>
<organism evidence="1 2">
    <name type="scientific">Bacteroides ovatus</name>
    <dbReference type="NCBI Taxonomy" id="28116"/>
    <lineage>
        <taxon>Bacteria</taxon>
        <taxon>Pseudomonadati</taxon>
        <taxon>Bacteroidota</taxon>
        <taxon>Bacteroidia</taxon>
        <taxon>Bacteroidales</taxon>
        <taxon>Bacteroidaceae</taxon>
        <taxon>Bacteroides</taxon>
    </lineage>
</organism>
<comment type="caution">
    <text evidence="1">The sequence shown here is derived from an EMBL/GenBank/DDBJ whole genome shotgun (WGS) entry which is preliminary data.</text>
</comment>
<dbReference type="RefSeq" id="WP_008776822.1">
    <property type="nucleotide sequence ID" value="NZ_CAAKNR010000236.1"/>
</dbReference>
<evidence type="ECO:0000313" key="1">
    <source>
        <dbReference type="EMBL" id="KAA3952472.1"/>
    </source>
</evidence>
<name>A0A5M5C6Y3_BACOV</name>
<dbReference type="EMBL" id="VWLE01000097">
    <property type="protein sequence ID" value="KAA3952472.1"/>
    <property type="molecule type" value="Genomic_DNA"/>
</dbReference>
<sequence length="81" mass="9869">MQLSNIRSEFAVGQSSEQLYKYYLHLNEFYRRELVLVEYILEQYPDLLLMPEWKIVKVMEKSEELIELKLSDIASYYQQNK</sequence>
<protein>
    <submittedName>
        <fullName evidence="1">Uncharacterized protein</fullName>
    </submittedName>
</protein>
<evidence type="ECO:0000313" key="2">
    <source>
        <dbReference type="Proteomes" id="UP000323717"/>
    </source>
</evidence>
<reference evidence="1 2" key="1">
    <citation type="journal article" date="2019" name="Nat. Med.">
        <title>A library of human gut bacterial isolates paired with longitudinal multiomics data enables mechanistic microbiome research.</title>
        <authorList>
            <person name="Poyet M."/>
            <person name="Groussin M."/>
            <person name="Gibbons S.M."/>
            <person name="Avila-Pacheco J."/>
            <person name="Jiang X."/>
            <person name="Kearney S.M."/>
            <person name="Perrotta A.R."/>
            <person name="Berdy B."/>
            <person name="Zhao S."/>
            <person name="Lieberman T.D."/>
            <person name="Swanson P.K."/>
            <person name="Smith M."/>
            <person name="Roesemann S."/>
            <person name="Alexander J.E."/>
            <person name="Rich S.A."/>
            <person name="Livny J."/>
            <person name="Vlamakis H."/>
            <person name="Clish C."/>
            <person name="Bullock K."/>
            <person name="Deik A."/>
            <person name="Scott J."/>
            <person name="Pierce K.A."/>
            <person name="Xavier R.J."/>
            <person name="Alm E.J."/>
        </authorList>
    </citation>
    <scope>NUCLEOTIDE SEQUENCE [LARGE SCALE GENOMIC DNA]</scope>
    <source>
        <strain evidence="1 2">BIOML-A163</strain>
    </source>
</reference>